<keyword evidence="1" id="KW-1133">Transmembrane helix</keyword>
<comment type="caution">
    <text evidence="4">The sequence shown here is derived from an EMBL/GenBank/DDBJ whole genome shotgun (WGS) entry which is preliminary data.</text>
</comment>
<dbReference type="STRING" id="1802521.A2893_02010"/>
<keyword evidence="1" id="KW-0472">Membrane</keyword>
<evidence type="ECO:0000313" key="5">
    <source>
        <dbReference type="Proteomes" id="UP000176725"/>
    </source>
</evidence>
<dbReference type="Proteomes" id="UP000176725">
    <property type="component" value="Unassembled WGS sequence"/>
</dbReference>
<dbReference type="AlphaFoldDB" id="A0A1F8BK56"/>
<sequence length="332" mass="35346">MNTVWLALITGLTTGGISCFAVQGGLLASSLTQQHSQNQKKAIFLFLAAKFVAYTILGVFLGLLGSSLVISPKLQGLMQIFAGLIMIITVGRLLDLHPIFRRFVLTPPKSIFRILRAKSVDEGIVSSASLGFLTVLIPCGVTQAMMLLSVSSGNAIYGGLIMAAFILGTSPVFFALGIASSQMLQRKSLKYAAATAIFILGIMSINTGQILRGSVHTLQNYLAAATGQLETPRVNAKVAGTNAAGKQEVEIKVSSKGYQTNVQTLKAGVPVNLKLTSENVTSCARSFTIPEYNVSKVLPQTGTTAIEFTPTKKGRLTFTCSMGMYTGYFEVI</sequence>
<dbReference type="PANTHER" id="PTHR42208">
    <property type="entry name" value="HEAVY METAL TRANSPORTER-RELATED"/>
    <property type="match status" value="1"/>
</dbReference>
<dbReference type="Gene3D" id="2.60.40.420">
    <property type="entry name" value="Cupredoxins - blue copper proteins"/>
    <property type="match status" value="1"/>
</dbReference>
<dbReference type="Pfam" id="PF13473">
    <property type="entry name" value="Cupredoxin_1"/>
    <property type="match status" value="1"/>
</dbReference>
<dbReference type="InterPro" id="IPR008972">
    <property type="entry name" value="Cupredoxin"/>
</dbReference>
<feature type="domain" description="Urease accessory protein UreH-like transmembrane" evidence="2">
    <location>
        <begin position="7"/>
        <end position="202"/>
    </location>
</feature>
<evidence type="ECO:0000259" key="2">
    <source>
        <dbReference type="Pfam" id="PF13386"/>
    </source>
</evidence>
<evidence type="ECO:0000256" key="1">
    <source>
        <dbReference type="SAM" id="Phobius"/>
    </source>
</evidence>
<feature type="transmembrane region" description="Helical" evidence="1">
    <location>
        <begin position="6"/>
        <end position="31"/>
    </location>
</feature>
<keyword evidence="1" id="KW-0812">Transmembrane</keyword>
<dbReference type="InterPro" id="IPR039447">
    <property type="entry name" value="UreH-like_TM_dom"/>
</dbReference>
<protein>
    <recommendedName>
        <fullName evidence="6">Urease accessory protein UreH-like transmembrane domain-containing protein</fullName>
    </recommendedName>
</protein>
<dbReference type="Pfam" id="PF13386">
    <property type="entry name" value="DsbD_2"/>
    <property type="match status" value="1"/>
</dbReference>
<feature type="transmembrane region" description="Helical" evidence="1">
    <location>
        <begin position="76"/>
        <end position="94"/>
    </location>
</feature>
<feature type="transmembrane region" description="Helical" evidence="1">
    <location>
        <begin position="43"/>
        <end position="70"/>
    </location>
</feature>
<organism evidence="4 5">
    <name type="scientific">Candidatus Woesebacteria bacterium RIFCSPLOWO2_01_FULL_39_25</name>
    <dbReference type="NCBI Taxonomy" id="1802521"/>
    <lineage>
        <taxon>Bacteria</taxon>
        <taxon>Candidatus Woeseibacteriota</taxon>
    </lineage>
</organism>
<dbReference type="EMBL" id="MGHH01000015">
    <property type="protein sequence ID" value="OGM63735.1"/>
    <property type="molecule type" value="Genomic_DNA"/>
</dbReference>
<dbReference type="InterPro" id="IPR028096">
    <property type="entry name" value="EfeO_Cupredoxin"/>
</dbReference>
<evidence type="ECO:0008006" key="6">
    <source>
        <dbReference type="Google" id="ProtNLM"/>
    </source>
</evidence>
<dbReference type="PANTHER" id="PTHR42208:SF1">
    <property type="entry name" value="HEAVY METAL TRANSPORTER"/>
    <property type="match status" value="1"/>
</dbReference>
<feature type="domain" description="EfeO-type cupredoxin-like" evidence="3">
    <location>
        <begin position="241"/>
        <end position="327"/>
    </location>
</feature>
<reference evidence="4 5" key="1">
    <citation type="journal article" date="2016" name="Nat. Commun.">
        <title>Thousands of microbial genomes shed light on interconnected biogeochemical processes in an aquifer system.</title>
        <authorList>
            <person name="Anantharaman K."/>
            <person name="Brown C.T."/>
            <person name="Hug L.A."/>
            <person name="Sharon I."/>
            <person name="Castelle C.J."/>
            <person name="Probst A.J."/>
            <person name="Thomas B.C."/>
            <person name="Singh A."/>
            <person name="Wilkins M.J."/>
            <person name="Karaoz U."/>
            <person name="Brodie E.L."/>
            <person name="Williams K.H."/>
            <person name="Hubbard S.S."/>
            <person name="Banfield J.F."/>
        </authorList>
    </citation>
    <scope>NUCLEOTIDE SEQUENCE [LARGE SCALE GENOMIC DNA]</scope>
</reference>
<name>A0A1F8BK56_9BACT</name>
<accession>A0A1F8BK56</accession>
<feature type="transmembrane region" description="Helical" evidence="1">
    <location>
        <begin position="191"/>
        <end position="211"/>
    </location>
</feature>
<feature type="transmembrane region" description="Helical" evidence="1">
    <location>
        <begin position="155"/>
        <end position="179"/>
    </location>
</feature>
<evidence type="ECO:0000259" key="3">
    <source>
        <dbReference type="Pfam" id="PF13473"/>
    </source>
</evidence>
<evidence type="ECO:0000313" key="4">
    <source>
        <dbReference type="EMBL" id="OGM63735.1"/>
    </source>
</evidence>
<gene>
    <name evidence="4" type="ORF">A2893_02010</name>
</gene>
<feature type="transmembrane region" description="Helical" evidence="1">
    <location>
        <begin position="123"/>
        <end position="149"/>
    </location>
</feature>
<dbReference type="SUPFAM" id="SSF49503">
    <property type="entry name" value="Cupredoxins"/>
    <property type="match status" value="1"/>
</dbReference>
<proteinExistence type="predicted"/>